<name>A0A9N8W793_9GLOM</name>
<protein>
    <submittedName>
        <fullName evidence="1">9680_t:CDS:1</fullName>
    </submittedName>
</protein>
<dbReference type="Proteomes" id="UP000789739">
    <property type="component" value="Unassembled WGS sequence"/>
</dbReference>
<comment type="caution">
    <text evidence="1">The sequence shown here is derived from an EMBL/GenBank/DDBJ whole genome shotgun (WGS) entry which is preliminary data.</text>
</comment>
<evidence type="ECO:0000313" key="1">
    <source>
        <dbReference type="EMBL" id="CAG8479770.1"/>
    </source>
</evidence>
<gene>
    <name evidence="1" type="ORF">PBRASI_LOCUS1513</name>
</gene>
<dbReference type="PANTHER" id="PTHR33129:SF1">
    <property type="entry name" value="ATP-BINDING PROTEIN"/>
    <property type="match status" value="1"/>
</dbReference>
<dbReference type="AlphaFoldDB" id="A0A9N8W793"/>
<dbReference type="EMBL" id="CAJVPI010000099">
    <property type="protein sequence ID" value="CAG8479770.1"/>
    <property type="molecule type" value="Genomic_DNA"/>
</dbReference>
<dbReference type="PANTHER" id="PTHR33129">
    <property type="entry name" value="PROTEIN KINASE DOMAIN-CONTAINING PROTEIN-RELATED"/>
    <property type="match status" value="1"/>
</dbReference>
<accession>A0A9N8W793</accession>
<evidence type="ECO:0000313" key="2">
    <source>
        <dbReference type="Proteomes" id="UP000789739"/>
    </source>
</evidence>
<dbReference type="InterPro" id="IPR052980">
    <property type="entry name" value="Crinkler_effector"/>
</dbReference>
<proteinExistence type="predicted"/>
<keyword evidence="2" id="KW-1185">Reference proteome</keyword>
<organism evidence="1 2">
    <name type="scientific">Paraglomus brasilianum</name>
    <dbReference type="NCBI Taxonomy" id="144538"/>
    <lineage>
        <taxon>Eukaryota</taxon>
        <taxon>Fungi</taxon>
        <taxon>Fungi incertae sedis</taxon>
        <taxon>Mucoromycota</taxon>
        <taxon>Glomeromycotina</taxon>
        <taxon>Glomeromycetes</taxon>
        <taxon>Paraglomerales</taxon>
        <taxon>Paraglomeraceae</taxon>
        <taxon>Paraglomus</taxon>
    </lineage>
</organism>
<dbReference type="OrthoDB" id="19861at2759"/>
<reference evidence="1" key="1">
    <citation type="submission" date="2021-06" db="EMBL/GenBank/DDBJ databases">
        <authorList>
            <person name="Kallberg Y."/>
            <person name="Tangrot J."/>
            <person name="Rosling A."/>
        </authorList>
    </citation>
    <scope>NUCLEOTIDE SEQUENCE</scope>
    <source>
        <strain evidence="1">BR232B</strain>
    </source>
</reference>
<sequence length="329" mass="37717">MLIPRHTVHPLFEAYEALGIDSKTRLSNLDKAQQYEVLRRWPGFWPNNIYTSLREAAAQYKNAGEKFPKTGFNTSKEEFLIVNGRMLYICQCYRILYNAIVQATENEDTCIAMTGTPGIGKSCFLIYFILRLLYESTDDKPNIVVFQPAPNKYYLYFGTEFVHVGSLNDFEHVLELPYVWYLSDNAIGPEAVRAKTVIMLSPKKKADEILIKFHEFFKILTVSGKLCMPLWTLSELSACRKTIFPDLDEDIMCELFDKIRGIPRSFLFVPSKDPKHAIKAGISRIESALRSIEDLVKVCQCLDESHETIQFSSQLLHMVPDPVNYLSAI</sequence>